<evidence type="ECO:0000256" key="2">
    <source>
        <dbReference type="ARBA" id="ARBA00022833"/>
    </source>
</evidence>
<evidence type="ECO:0000313" key="9">
    <source>
        <dbReference type="Proteomes" id="UP000053599"/>
    </source>
</evidence>
<dbReference type="PROSITE" id="PS50048">
    <property type="entry name" value="ZN2_CY6_FUNGAL_2"/>
    <property type="match status" value="1"/>
</dbReference>
<keyword evidence="1" id="KW-0479">Metal-binding</keyword>
<gene>
    <name evidence="8" type="ORF">PV11_05379</name>
</gene>
<evidence type="ECO:0000259" key="7">
    <source>
        <dbReference type="PROSITE" id="PS50048"/>
    </source>
</evidence>
<dbReference type="HOGENOM" id="CLU_428285_0_0_1"/>
<dbReference type="InterPro" id="IPR036864">
    <property type="entry name" value="Zn2-C6_fun-type_DNA-bd_sf"/>
</dbReference>
<dbReference type="Proteomes" id="UP000053599">
    <property type="component" value="Unassembled WGS sequence"/>
</dbReference>
<evidence type="ECO:0000256" key="6">
    <source>
        <dbReference type="ARBA" id="ARBA00023242"/>
    </source>
</evidence>
<organism evidence="8 9">
    <name type="scientific">Exophiala sideris</name>
    <dbReference type="NCBI Taxonomy" id="1016849"/>
    <lineage>
        <taxon>Eukaryota</taxon>
        <taxon>Fungi</taxon>
        <taxon>Dikarya</taxon>
        <taxon>Ascomycota</taxon>
        <taxon>Pezizomycotina</taxon>
        <taxon>Eurotiomycetes</taxon>
        <taxon>Chaetothyriomycetidae</taxon>
        <taxon>Chaetothyriales</taxon>
        <taxon>Herpotrichiellaceae</taxon>
        <taxon>Exophiala</taxon>
    </lineage>
</organism>
<evidence type="ECO:0000256" key="4">
    <source>
        <dbReference type="ARBA" id="ARBA00023125"/>
    </source>
</evidence>
<feature type="domain" description="Zn(2)-C6 fungal-type" evidence="7">
    <location>
        <begin position="11"/>
        <end position="39"/>
    </location>
</feature>
<dbReference type="InterPro" id="IPR021858">
    <property type="entry name" value="Fun_TF"/>
</dbReference>
<keyword evidence="2" id="KW-0862">Zinc</keyword>
<dbReference type="Pfam" id="PF00172">
    <property type="entry name" value="Zn_clus"/>
    <property type="match status" value="1"/>
</dbReference>
<dbReference type="InterPro" id="IPR052360">
    <property type="entry name" value="Transcr_Regulatory_Proteins"/>
</dbReference>
<name>A0A0D1X6F9_9EURO</name>
<accession>A0A0D1X6F9</accession>
<dbReference type="STRING" id="1016849.A0A0D1X6F9"/>
<keyword evidence="5" id="KW-0804">Transcription</keyword>
<dbReference type="PANTHER" id="PTHR36206">
    <property type="entry name" value="ASPERCRYPTIN BIOSYNTHESIS CLUSTER-SPECIFIC TRANSCRIPTION REGULATOR ATNN-RELATED"/>
    <property type="match status" value="1"/>
</dbReference>
<evidence type="ECO:0000256" key="1">
    <source>
        <dbReference type="ARBA" id="ARBA00022723"/>
    </source>
</evidence>
<dbReference type="GO" id="GO:0008270">
    <property type="term" value="F:zinc ion binding"/>
    <property type="evidence" value="ECO:0007669"/>
    <property type="project" value="InterPro"/>
</dbReference>
<dbReference type="GO" id="GO:0003677">
    <property type="term" value="F:DNA binding"/>
    <property type="evidence" value="ECO:0007669"/>
    <property type="project" value="UniProtKB-KW"/>
</dbReference>
<protein>
    <recommendedName>
        <fullName evidence="7">Zn(2)-C6 fungal-type domain-containing protein</fullName>
    </recommendedName>
</protein>
<proteinExistence type="predicted"/>
<keyword evidence="3" id="KW-0805">Transcription regulation</keyword>
<evidence type="ECO:0000313" key="8">
    <source>
        <dbReference type="EMBL" id="KIV83346.1"/>
    </source>
</evidence>
<dbReference type="CDD" id="cd00067">
    <property type="entry name" value="GAL4"/>
    <property type="match status" value="1"/>
</dbReference>
<dbReference type="PROSITE" id="PS00463">
    <property type="entry name" value="ZN2_CY6_FUNGAL_1"/>
    <property type="match status" value="1"/>
</dbReference>
<dbReference type="PANTHER" id="PTHR36206:SF13">
    <property type="entry name" value="TRANSCRIPTIONAL REGULATORY PROTEIN MOC3"/>
    <property type="match status" value="1"/>
</dbReference>
<dbReference type="Gene3D" id="4.10.240.10">
    <property type="entry name" value="Zn(2)-C6 fungal-type DNA-binding domain"/>
    <property type="match status" value="1"/>
</dbReference>
<dbReference type="InterPro" id="IPR001138">
    <property type="entry name" value="Zn2Cys6_DnaBD"/>
</dbReference>
<sequence>MSTVRRRRKTGCLTCRQRRVKCDERKPTCERCEASNIHCAGYEQMRHIDVRHRPTPISPQSIQESPPSLRNDSFAAPHFEADGLPLVALPNNPTPAQRPHARARDVLAYHQYLFRTLPVLFPACNFHFWRDTLCQEAWETEYVFDTITALGSLHRAFLLLSRADDVERTRGADGRVLALQSYTMAIQGLSRHLQTKSPAMDIVIAVVLLMAYFEHFNGNTSAAIRHFHIAKYYYLVSGLEHDSPEALVCIKSSLRHLSFVCRIVLPLPLQLFDEQSACRLDPDERRYTHAAGKERNGALIAEYMHQLLDIFSAEEYVADLLWSPFVKDVEKIPMDKMKTVQRDIEDWKNRYKDPTLRSVTEQYPSGMSRRDIDGLLTTPHSRLAHSYQSALTGALYHFCMARLMWVMARINEKDEVYELSAYFHVNEIIQLSSFAVKSGDASGRDQDHWVLGEALEVGFTALLYLSAQCCPSNSWRIIIIQRLQAIGREGLFHGTAFATSLTVLRKFDTSPAAVTPHSGSPDRLGPPRSRAIPLMFTEKDGHNFVLYILGPSPDRLDPVLGEYEVLGEARWKVLEDGRQTEPIIQDFEDALSPGRATRPDSRWLLSQPIIGDWMDTFRSSGFDMDLAIHDHIKGTSVRL</sequence>
<keyword evidence="4" id="KW-0238">DNA-binding</keyword>
<dbReference type="SUPFAM" id="SSF57701">
    <property type="entry name" value="Zn2/Cys6 DNA-binding domain"/>
    <property type="match status" value="1"/>
</dbReference>
<dbReference type="GO" id="GO:0000981">
    <property type="term" value="F:DNA-binding transcription factor activity, RNA polymerase II-specific"/>
    <property type="evidence" value="ECO:0007669"/>
    <property type="project" value="InterPro"/>
</dbReference>
<evidence type="ECO:0000256" key="5">
    <source>
        <dbReference type="ARBA" id="ARBA00023163"/>
    </source>
</evidence>
<reference evidence="8 9" key="1">
    <citation type="submission" date="2015-01" db="EMBL/GenBank/DDBJ databases">
        <title>The Genome Sequence of Exophiala sideris CBS121828.</title>
        <authorList>
            <consortium name="The Broad Institute Genomics Platform"/>
            <person name="Cuomo C."/>
            <person name="de Hoog S."/>
            <person name="Gorbushina A."/>
            <person name="Stielow B."/>
            <person name="Teixiera M."/>
            <person name="Abouelleil A."/>
            <person name="Chapman S.B."/>
            <person name="Priest M."/>
            <person name="Young S.K."/>
            <person name="Wortman J."/>
            <person name="Nusbaum C."/>
            <person name="Birren B."/>
        </authorList>
    </citation>
    <scope>NUCLEOTIDE SEQUENCE [LARGE SCALE GENOMIC DNA]</scope>
    <source>
        <strain evidence="8 9">CBS 121828</strain>
    </source>
</reference>
<dbReference type="EMBL" id="KN846952">
    <property type="protein sequence ID" value="KIV83346.1"/>
    <property type="molecule type" value="Genomic_DNA"/>
</dbReference>
<dbReference type="SMART" id="SM00066">
    <property type="entry name" value="GAL4"/>
    <property type="match status" value="1"/>
</dbReference>
<dbReference type="OrthoDB" id="5130013at2759"/>
<dbReference type="Pfam" id="PF11951">
    <property type="entry name" value="Fungal_trans_2"/>
    <property type="match status" value="1"/>
</dbReference>
<keyword evidence="6" id="KW-0539">Nucleus</keyword>
<dbReference type="AlphaFoldDB" id="A0A0D1X6F9"/>
<evidence type="ECO:0000256" key="3">
    <source>
        <dbReference type="ARBA" id="ARBA00023015"/>
    </source>
</evidence>